<evidence type="ECO:0000259" key="1">
    <source>
        <dbReference type="Pfam" id="PF07727"/>
    </source>
</evidence>
<organism evidence="2 3">
    <name type="scientific">Hibiscus syriacus</name>
    <name type="common">Rose of Sharon</name>
    <dbReference type="NCBI Taxonomy" id="106335"/>
    <lineage>
        <taxon>Eukaryota</taxon>
        <taxon>Viridiplantae</taxon>
        <taxon>Streptophyta</taxon>
        <taxon>Embryophyta</taxon>
        <taxon>Tracheophyta</taxon>
        <taxon>Spermatophyta</taxon>
        <taxon>Magnoliopsida</taxon>
        <taxon>eudicotyledons</taxon>
        <taxon>Gunneridae</taxon>
        <taxon>Pentapetalae</taxon>
        <taxon>rosids</taxon>
        <taxon>malvids</taxon>
        <taxon>Malvales</taxon>
        <taxon>Malvaceae</taxon>
        <taxon>Malvoideae</taxon>
        <taxon>Hibiscus</taxon>
    </lineage>
</organism>
<comment type="caution">
    <text evidence="2">The sequence shown here is derived from an EMBL/GenBank/DDBJ whole genome shotgun (WGS) entry which is preliminary data.</text>
</comment>
<protein>
    <recommendedName>
        <fullName evidence="1">Reverse transcriptase Ty1/copia-type domain-containing protein</fullName>
    </recommendedName>
</protein>
<dbReference type="InterPro" id="IPR013103">
    <property type="entry name" value="RVT_2"/>
</dbReference>
<dbReference type="GO" id="GO:0003676">
    <property type="term" value="F:nucleic acid binding"/>
    <property type="evidence" value="ECO:0007669"/>
    <property type="project" value="InterPro"/>
</dbReference>
<feature type="domain" description="Reverse transcriptase Ty1/copia-type" evidence="1">
    <location>
        <begin position="8"/>
        <end position="121"/>
    </location>
</feature>
<dbReference type="EMBL" id="VEPZ02000135">
    <property type="protein sequence ID" value="KAE8732763.1"/>
    <property type="molecule type" value="Genomic_DNA"/>
</dbReference>
<proteinExistence type="predicted"/>
<evidence type="ECO:0000313" key="2">
    <source>
        <dbReference type="EMBL" id="KAE8732763.1"/>
    </source>
</evidence>
<sequence>MFSCLCCLRGLQVHQVDVNNDFLKGDLSEEVYMRQPDGFQQVGSHGEPLVCRLKKAGLRQAPRNWFNKLCDYLCTLAFVPSRADNTFSARISSNDVIYVAIYVDDILVTGSSESCVQQRKHVEELLRKSGMESVSAVDTPISVSPKLSKINSGEPGDAHQYRSAIESLLYHILRYLKGTLDFGLWIAPQQLPLVLKGFSNADWASDPDDRFKHVDLDVYFVREKVLGHYVPAQFQVADVLTKPLAAYAMLSDATLRPPFAAVFPQEDRLLTLIPFLRLDAEKQLDSVGDEIEVNNMSSQGSECVHPKEKGRDGSRFGFVKVGNKVEAERVKERLNGLMVYGSRISVSFAKYYLKVQMDKGASNVCASRKEVFGHVDEDEVNKPRRCLVGVMASVCSVRSIVDRLHAWSLGDIKVQRLRGKSFLFIIEDKDLFLMLEDLQWSYLKEIFVDVMLWTESIFHKERVVWLEIDSLPLHCWNVVTLKRLVGLWGKFEAFGENVSHHLDCEKVNMLISTSSEARIDEVVDVVVENRKFVVRVLEVRMLDNSLVNLSISEVRKKKEIEVEKVGVVVDNEDVSQANLDAAPSEASESGSSYEKIGSPFPGCESFDVACFGDNLADRKKVSGGKPIKVGCGFDEDSLVVKPSSARVLNIEVGVLEEASDVGSPDIGLLQGLGLQAEEFMDSSNSIIKENSGIEHVEGACEDVSLFPYQFMKKKKKVKKFGSLLDIQGKVLSKAERRMRDRALKSAKVKKSDLLASELSGTSLSDSDLKKRWDAAYFEAEETLAAAKLLGIKFAGHDSKVIEEFVSFEMS</sequence>
<dbReference type="InterPro" id="IPR035979">
    <property type="entry name" value="RBD_domain_sf"/>
</dbReference>
<name>A0A6A3CU16_HIBSY</name>
<gene>
    <name evidence="2" type="ORF">F3Y22_tig00001732pilonHSYRG00047</name>
</gene>
<evidence type="ECO:0000313" key="3">
    <source>
        <dbReference type="Proteomes" id="UP000436088"/>
    </source>
</evidence>
<accession>A0A6A3CU16</accession>
<reference evidence="2" key="1">
    <citation type="submission" date="2019-09" db="EMBL/GenBank/DDBJ databases">
        <title>Draft genome information of white flower Hibiscus syriacus.</title>
        <authorList>
            <person name="Kim Y.-M."/>
        </authorList>
    </citation>
    <scope>NUCLEOTIDE SEQUENCE [LARGE SCALE GENOMIC DNA]</scope>
    <source>
        <strain evidence="2">YM2019G1</strain>
    </source>
</reference>
<dbReference type="AlphaFoldDB" id="A0A6A3CU16"/>
<dbReference type="Pfam" id="PF07727">
    <property type="entry name" value="RVT_2"/>
    <property type="match status" value="1"/>
</dbReference>
<dbReference type="Proteomes" id="UP000436088">
    <property type="component" value="Unassembled WGS sequence"/>
</dbReference>
<dbReference type="SUPFAM" id="SSF54928">
    <property type="entry name" value="RNA-binding domain, RBD"/>
    <property type="match status" value="1"/>
</dbReference>
<keyword evidence="3" id="KW-1185">Reference proteome</keyword>